<proteinExistence type="predicted"/>
<dbReference type="AlphaFoldDB" id="A0A2S8INP2"/>
<accession>A0A2S8INP2</accession>
<name>A0A2S8INP2_RHOOP</name>
<evidence type="ECO:0000313" key="2">
    <source>
        <dbReference type="Proteomes" id="UP000239290"/>
    </source>
</evidence>
<protein>
    <submittedName>
        <fullName evidence="1">Uncharacterized protein</fullName>
    </submittedName>
</protein>
<sequence length="78" mass="8848">MSLREIRRQDSDMSTLLSQASGSFRFREGDMMFGDVSCPQLEGSSLRAPTSQFIAVVLERMDRFQTPERVCGHYSTPL</sequence>
<organism evidence="1 2">
    <name type="scientific">Rhodococcus opacus</name>
    <name type="common">Nocardia opaca</name>
    <dbReference type="NCBI Taxonomy" id="37919"/>
    <lineage>
        <taxon>Bacteria</taxon>
        <taxon>Bacillati</taxon>
        <taxon>Actinomycetota</taxon>
        <taxon>Actinomycetes</taxon>
        <taxon>Mycobacteriales</taxon>
        <taxon>Nocardiaceae</taxon>
        <taxon>Rhodococcus</taxon>
    </lineage>
</organism>
<comment type="caution">
    <text evidence="1">The sequence shown here is derived from an EMBL/GenBank/DDBJ whole genome shotgun (WGS) entry which is preliminary data.</text>
</comment>
<evidence type="ECO:0000313" key="1">
    <source>
        <dbReference type="EMBL" id="PQP16394.1"/>
    </source>
</evidence>
<reference evidence="2" key="1">
    <citation type="submission" date="2018-02" db="EMBL/GenBank/DDBJ databases">
        <title>Draft genome sequencing of Rhodococcus opacus KU647198.</title>
        <authorList>
            <person name="Zheng B.-X."/>
        </authorList>
    </citation>
    <scope>NUCLEOTIDE SEQUENCE [LARGE SCALE GENOMIC DNA]</scope>
    <source>
        <strain evidence="2">04-OD7</strain>
    </source>
</reference>
<dbReference type="Proteomes" id="UP000239290">
    <property type="component" value="Unassembled WGS sequence"/>
</dbReference>
<dbReference type="EMBL" id="PUIO01000064">
    <property type="protein sequence ID" value="PQP16394.1"/>
    <property type="molecule type" value="Genomic_DNA"/>
</dbReference>
<gene>
    <name evidence="1" type="ORF">C5613_36535</name>
</gene>